<name>A0A3G9I859_AERCA</name>
<dbReference type="RefSeq" id="WP_043155016.1">
    <property type="nucleotide sequence ID" value="NZ_AP019195.1"/>
</dbReference>
<comment type="function">
    <text evidence="5">Required for the activity of the bacterial periplasmic transport system of putrescine.</text>
</comment>
<evidence type="ECO:0000256" key="5">
    <source>
        <dbReference type="PIRNR" id="PIRNR019574"/>
    </source>
</evidence>
<dbReference type="AlphaFoldDB" id="A0A3G9I859"/>
<dbReference type="EMBL" id="CP110176">
    <property type="protein sequence ID" value="UZC84586.1"/>
    <property type="molecule type" value="Genomic_DNA"/>
</dbReference>
<keyword evidence="2 5" id="KW-0813">Transport</keyword>
<protein>
    <recommendedName>
        <fullName evidence="5">Putrescine-binding periplasmic protein</fullName>
    </recommendedName>
</protein>
<proteinExistence type="inferred from homology"/>
<keyword evidence="3" id="KW-0732">Signal</keyword>
<organism evidence="6 7">
    <name type="scientific">Aeromonas caviae</name>
    <name type="common">Aeromonas punctata</name>
    <dbReference type="NCBI Taxonomy" id="648"/>
    <lineage>
        <taxon>Bacteria</taxon>
        <taxon>Pseudomonadati</taxon>
        <taxon>Pseudomonadota</taxon>
        <taxon>Gammaproteobacteria</taxon>
        <taxon>Aeromonadales</taxon>
        <taxon>Aeromonadaceae</taxon>
        <taxon>Aeromonas</taxon>
    </lineage>
</organism>
<dbReference type="Gene3D" id="3.40.190.10">
    <property type="entry name" value="Periplasmic binding protein-like II"/>
    <property type="match status" value="2"/>
</dbReference>
<dbReference type="InterPro" id="IPR001188">
    <property type="entry name" value="Sperm_putr-bd"/>
</dbReference>
<sequence length="369" mass="40401">MSPLTKIATALALLLGLGAQAAEGTGEATEEKVLRLYNWSDYFAPDTLSEFTRETGIRVIYDVMDSSETLEAKLMAGRSGYDLIFPGDTVAERLMRAGSLQPLDKGKLQHLGDIDPGLARLQQAYPHAKEAVVPYTWGTIGLTYNADAIKQRMPDAPVSSLDMLFKPELAAKFADCGISVIDSPDEVLAVVLHYLGRDPRSGKADDLEAALALLKGIKPYIRKFQSQPVTQLVNGDLCLSLGYSGDMTQARRTAAEAGKRADFEYRLPKEGSTIWMDTMAIPADAPHPDYAYAFINFVMRPANMAAITNSTGYPTASAKARPMVDATMTANPDIYLDEASYQRLIPGQDIAQSQMRARMRAWTRFKSSL</sequence>
<evidence type="ECO:0000313" key="6">
    <source>
        <dbReference type="EMBL" id="UZC84586.1"/>
    </source>
</evidence>
<dbReference type="PANTHER" id="PTHR30222:SF12">
    <property type="entry name" value="NORSPERMIDINE SENSOR"/>
    <property type="match status" value="1"/>
</dbReference>
<dbReference type="GO" id="GO:0042597">
    <property type="term" value="C:periplasmic space"/>
    <property type="evidence" value="ECO:0007669"/>
    <property type="project" value="UniProtKB-SubCell"/>
</dbReference>
<dbReference type="Proteomes" id="UP001163285">
    <property type="component" value="Chromosome"/>
</dbReference>
<dbReference type="PANTHER" id="PTHR30222">
    <property type="entry name" value="SPERMIDINE/PUTRESCINE-BINDING PERIPLASMIC PROTEIN"/>
    <property type="match status" value="1"/>
</dbReference>
<accession>A0A3G9I859</accession>
<keyword evidence="4 5" id="KW-0574">Periplasm</keyword>
<comment type="subcellular location">
    <subcellularLocation>
        <location evidence="1 5">Periplasm</location>
    </subcellularLocation>
</comment>
<comment type="similarity">
    <text evidence="5">Belongs to the bacterial solute-binding protein PotD/PotF family.</text>
</comment>
<evidence type="ECO:0000256" key="4">
    <source>
        <dbReference type="ARBA" id="ARBA00022764"/>
    </source>
</evidence>
<evidence type="ECO:0000256" key="3">
    <source>
        <dbReference type="ARBA" id="ARBA00022729"/>
    </source>
</evidence>
<dbReference type="Pfam" id="PF13416">
    <property type="entry name" value="SBP_bac_8"/>
    <property type="match status" value="1"/>
</dbReference>
<dbReference type="InterPro" id="IPR006059">
    <property type="entry name" value="SBP"/>
</dbReference>
<evidence type="ECO:0000313" key="7">
    <source>
        <dbReference type="Proteomes" id="UP001163285"/>
    </source>
</evidence>
<gene>
    <name evidence="6" type="ORF">OJY61_12065</name>
</gene>
<dbReference type="GO" id="GO:0019808">
    <property type="term" value="F:polyamine binding"/>
    <property type="evidence" value="ECO:0007669"/>
    <property type="project" value="InterPro"/>
</dbReference>
<evidence type="ECO:0000256" key="1">
    <source>
        <dbReference type="ARBA" id="ARBA00004418"/>
    </source>
</evidence>
<dbReference type="SUPFAM" id="SSF53850">
    <property type="entry name" value="Periplasmic binding protein-like II"/>
    <property type="match status" value="1"/>
</dbReference>
<evidence type="ECO:0000256" key="2">
    <source>
        <dbReference type="ARBA" id="ARBA00022448"/>
    </source>
</evidence>
<dbReference type="GO" id="GO:0015846">
    <property type="term" value="P:polyamine transport"/>
    <property type="evidence" value="ECO:0007669"/>
    <property type="project" value="InterPro"/>
</dbReference>
<reference evidence="6" key="1">
    <citation type="submission" date="2023-04" db="EMBL/GenBank/DDBJ databases">
        <title>Whole Genome Sequence of Multi-drug resistant Aeromonas caviae as a gut pathogen in newborn.</title>
        <authorList>
            <person name="Jadhav S.V."/>
            <person name="Saroj S.D."/>
            <person name="Saha U.B."/>
            <person name="Sen S."/>
            <person name="Kher A."/>
        </authorList>
    </citation>
    <scope>NUCLEOTIDE SEQUENCE</scope>
    <source>
        <strain evidence="6">SVJ23</strain>
    </source>
</reference>
<dbReference type="PRINTS" id="PR00909">
    <property type="entry name" value="SPERMDNBNDNG"/>
</dbReference>
<dbReference type="PIRSF" id="PIRSF019574">
    <property type="entry name" value="Periplasmic_polyamine_BP"/>
    <property type="match status" value="1"/>
</dbReference>